<proteinExistence type="predicted"/>
<sequence>MTFLELTHESGLTSTTLTVDKPEQLTIKNLLDALNIVDSDLVCWIRGPSEEDWVKVLNDQLLQCLLSYYIKFDKFFIVFRHKEQNSPNTTPQLSPVSNKLDNETNIVASQDLPLITTLLENVKEPFTQIPIKESDPSEIMIIENIAVNWTLFPTYVSSKLHDGINLFSIPLKVETKDGELLSIQLTRPTWTRYILRGHKDEFLCALTSI</sequence>
<gene>
    <name evidence="2" type="ORF">RCL2_000146500</name>
    <name evidence="1" type="ORF">RclHR1_09060021</name>
</gene>
<organism evidence="1 3">
    <name type="scientific">Rhizophagus clarus</name>
    <dbReference type="NCBI Taxonomy" id="94130"/>
    <lineage>
        <taxon>Eukaryota</taxon>
        <taxon>Fungi</taxon>
        <taxon>Fungi incertae sedis</taxon>
        <taxon>Mucoromycota</taxon>
        <taxon>Glomeromycotina</taxon>
        <taxon>Glomeromycetes</taxon>
        <taxon>Glomerales</taxon>
        <taxon>Glomeraceae</taxon>
        <taxon>Rhizophagus</taxon>
    </lineage>
</organism>
<reference evidence="2" key="2">
    <citation type="submission" date="2019-10" db="EMBL/GenBank/DDBJ databases">
        <title>Conservation and host-specific expression of non-tandemly repeated heterogenous ribosome RNA gene in arbuscular mycorrhizal fungi.</title>
        <authorList>
            <person name="Maeda T."/>
            <person name="Kobayashi Y."/>
            <person name="Nakagawa T."/>
            <person name="Ezawa T."/>
            <person name="Yamaguchi K."/>
            <person name="Bino T."/>
            <person name="Nishimoto Y."/>
            <person name="Shigenobu S."/>
            <person name="Kawaguchi M."/>
        </authorList>
    </citation>
    <scope>NUCLEOTIDE SEQUENCE</scope>
    <source>
        <strain evidence="2">HR1</strain>
    </source>
</reference>
<comment type="caution">
    <text evidence="1">The sequence shown here is derived from an EMBL/GenBank/DDBJ whole genome shotgun (WGS) entry which is preliminary data.</text>
</comment>
<evidence type="ECO:0000313" key="2">
    <source>
        <dbReference type="EMBL" id="GES73959.1"/>
    </source>
</evidence>
<name>A0A2Z6S357_9GLOM</name>
<accession>A0A2Z6S357</accession>
<keyword evidence="3" id="KW-1185">Reference proteome</keyword>
<dbReference type="EMBL" id="BEXD01004322">
    <property type="protein sequence ID" value="GBC09724.1"/>
    <property type="molecule type" value="Genomic_DNA"/>
</dbReference>
<dbReference type="AlphaFoldDB" id="A0A2Z6S357"/>
<evidence type="ECO:0000313" key="1">
    <source>
        <dbReference type="EMBL" id="GBC09724.1"/>
    </source>
</evidence>
<dbReference type="EMBL" id="BLAL01000011">
    <property type="protein sequence ID" value="GES73959.1"/>
    <property type="molecule type" value="Genomic_DNA"/>
</dbReference>
<reference evidence="1 3" key="1">
    <citation type="submission" date="2017-11" db="EMBL/GenBank/DDBJ databases">
        <title>The genome of Rhizophagus clarus HR1 reveals common genetic basis of auxotrophy among arbuscular mycorrhizal fungi.</title>
        <authorList>
            <person name="Kobayashi Y."/>
        </authorList>
    </citation>
    <scope>NUCLEOTIDE SEQUENCE [LARGE SCALE GENOMIC DNA]</scope>
    <source>
        <strain evidence="1 3">HR1</strain>
    </source>
</reference>
<protein>
    <submittedName>
        <fullName evidence="1">Uncharacterized protein</fullName>
    </submittedName>
</protein>
<dbReference type="Proteomes" id="UP000247702">
    <property type="component" value="Unassembled WGS sequence"/>
</dbReference>
<dbReference type="Proteomes" id="UP000615446">
    <property type="component" value="Unassembled WGS sequence"/>
</dbReference>
<evidence type="ECO:0000313" key="3">
    <source>
        <dbReference type="Proteomes" id="UP000247702"/>
    </source>
</evidence>